<evidence type="ECO:0000313" key="3">
    <source>
        <dbReference type="EMBL" id="CAB4002097.1"/>
    </source>
</evidence>
<dbReference type="PANTHER" id="PTHR33395:SF22">
    <property type="entry name" value="REVERSE TRANSCRIPTASE DOMAIN-CONTAINING PROTEIN"/>
    <property type="match status" value="1"/>
</dbReference>
<dbReference type="Pfam" id="PF14529">
    <property type="entry name" value="Exo_endo_phos_2"/>
    <property type="match status" value="1"/>
</dbReference>
<dbReference type="InterPro" id="IPR036691">
    <property type="entry name" value="Endo/exonu/phosph_ase_sf"/>
</dbReference>
<accession>A0A7D9IBE6</accession>
<dbReference type="EMBL" id="CACRXK020004255">
    <property type="protein sequence ID" value="CAB4002097.1"/>
    <property type="molecule type" value="Genomic_DNA"/>
</dbReference>
<dbReference type="Gene3D" id="3.60.10.10">
    <property type="entry name" value="Endonuclease/exonuclease/phosphatase"/>
    <property type="match status" value="1"/>
</dbReference>
<dbReference type="SUPFAM" id="SSF56672">
    <property type="entry name" value="DNA/RNA polymerases"/>
    <property type="match status" value="1"/>
</dbReference>
<feature type="domain" description="Endonuclease/exonuclease/phosphatase" evidence="2">
    <location>
        <begin position="21"/>
        <end position="125"/>
    </location>
</feature>
<dbReference type="Proteomes" id="UP001152795">
    <property type="component" value="Unassembled WGS sequence"/>
</dbReference>
<gene>
    <name evidence="3" type="ORF">PACLA_8A010995</name>
</gene>
<evidence type="ECO:0000259" key="1">
    <source>
        <dbReference type="Pfam" id="PF00078"/>
    </source>
</evidence>
<name>A0A7D9IBE6_PARCT</name>
<dbReference type="SUPFAM" id="SSF56219">
    <property type="entry name" value="DNase I-like"/>
    <property type="match status" value="1"/>
</dbReference>
<dbReference type="AlphaFoldDB" id="A0A7D9IBE6"/>
<protein>
    <submittedName>
        <fullName evidence="3">Uncharacterized protein</fullName>
    </submittedName>
</protein>
<dbReference type="InterPro" id="IPR043502">
    <property type="entry name" value="DNA/RNA_pol_sf"/>
</dbReference>
<comment type="caution">
    <text evidence="3">The sequence shown here is derived from an EMBL/GenBank/DDBJ whole genome shotgun (WGS) entry which is preliminary data.</text>
</comment>
<evidence type="ECO:0000259" key="2">
    <source>
        <dbReference type="Pfam" id="PF14529"/>
    </source>
</evidence>
<dbReference type="OrthoDB" id="6774702at2759"/>
<organism evidence="3 4">
    <name type="scientific">Paramuricea clavata</name>
    <name type="common">Red gorgonian</name>
    <name type="synonym">Violescent sea-whip</name>
    <dbReference type="NCBI Taxonomy" id="317549"/>
    <lineage>
        <taxon>Eukaryota</taxon>
        <taxon>Metazoa</taxon>
        <taxon>Cnidaria</taxon>
        <taxon>Anthozoa</taxon>
        <taxon>Octocorallia</taxon>
        <taxon>Malacalcyonacea</taxon>
        <taxon>Plexauridae</taxon>
        <taxon>Paramuricea</taxon>
    </lineage>
</organism>
<dbReference type="GO" id="GO:0031012">
    <property type="term" value="C:extracellular matrix"/>
    <property type="evidence" value="ECO:0007669"/>
    <property type="project" value="TreeGrafter"/>
</dbReference>
<dbReference type="InterPro" id="IPR005135">
    <property type="entry name" value="Endo/exonuclease/phosphatase"/>
</dbReference>
<sequence>MTEIAMVAESSKQPPNSITEVLDKFHDSISRVFDKSLTHPNVIIGGDFNLGDIDWASDEPAPRISNSASQHNKFLHLIEDFSLSQHIKSTTRPASDKILDLLLSTYPNSVLNPTTVSGISDHLAVVFEKSFDHNAIPTDWSQALVTAVLQNSSKSNPANYRPISLTCIWCKIMEHIVLSHMAKHLSANNILIAEQHGFRKNRSCETQLISTIHDWGKSINLRNQTDVILLDFKKAFDSVPHEHLLTKLDYYGIKGNTRTWIKAFITKLIPPLAYLNAS</sequence>
<dbReference type="Pfam" id="PF00078">
    <property type="entry name" value="RVT_1"/>
    <property type="match status" value="1"/>
</dbReference>
<dbReference type="PANTHER" id="PTHR33395">
    <property type="entry name" value="TRANSCRIPTASE, PUTATIVE-RELATED-RELATED"/>
    <property type="match status" value="1"/>
</dbReference>
<feature type="domain" description="Reverse transcriptase" evidence="1">
    <location>
        <begin position="154"/>
        <end position="265"/>
    </location>
</feature>
<dbReference type="GO" id="GO:0003824">
    <property type="term" value="F:catalytic activity"/>
    <property type="evidence" value="ECO:0007669"/>
    <property type="project" value="InterPro"/>
</dbReference>
<proteinExistence type="predicted"/>
<evidence type="ECO:0000313" key="4">
    <source>
        <dbReference type="Proteomes" id="UP001152795"/>
    </source>
</evidence>
<dbReference type="CDD" id="cd01650">
    <property type="entry name" value="RT_nLTR_like"/>
    <property type="match status" value="1"/>
</dbReference>
<keyword evidence="4" id="KW-1185">Reference proteome</keyword>
<dbReference type="InterPro" id="IPR000477">
    <property type="entry name" value="RT_dom"/>
</dbReference>
<reference evidence="3" key="1">
    <citation type="submission" date="2020-04" db="EMBL/GenBank/DDBJ databases">
        <authorList>
            <person name="Alioto T."/>
            <person name="Alioto T."/>
            <person name="Gomez Garrido J."/>
        </authorList>
    </citation>
    <scope>NUCLEOTIDE SEQUENCE</scope>
    <source>
        <strain evidence="3">A484AB</strain>
    </source>
</reference>